<dbReference type="GO" id="GO:0015833">
    <property type="term" value="P:peptide transport"/>
    <property type="evidence" value="ECO:0007669"/>
    <property type="project" value="TreeGrafter"/>
</dbReference>
<evidence type="ECO:0000313" key="8">
    <source>
        <dbReference type="Proteomes" id="UP000241764"/>
    </source>
</evidence>
<organism evidence="7 8">
    <name type="scientific">Phyllobacterium sophorae</name>
    <dbReference type="NCBI Taxonomy" id="1520277"/>
    <lineage>
        <taxon>Bacteria</taxon>
        <taxon>Pseudomonadati</taxon>
        <taxon>Pseudomonadota</taxon>
        <taxon>Alphaproteobacteria</taxon>
        <taxon>Hyphomicrobiales</taxon>
        <taxon>Phyllobacteriaceae</taxon>
        <taxon>Phyllobacterium</taxon>
    </lineage>
</organism>
<dbReference type="GO" id="GO:1904680">
    <property type="term" value="F:peptide transmembrane transporter activity"/>
    <property type="evidence" value="ECO:0007669"/>
    <property type="project" value="TreeGrafter"/>
</dbReference>
<evidence type="ECO:0000256" key="4">
    <source>
        <dbReference type="ARBA" id="ARBA00022729"/>
    </source>
</evidence>
<dbReference type="InterPro" id="IPR039424">
    <property type="entry name" value="SBP_5"/>
</dbReference>
<dbReference type="Gene3D" id="3.40.190.10">
    <property type="entry name" value="Periplasmic binding protein-like II"/>
    <property type="match status" value="1"/>
</dbReference>
<dbReference type="PANTHER" id="PTHR30290:SF9">
    <property type="entry name" value="OLIGOPEPTIDE-BINDING PROTEIN APPA"/>
    <property type="match status" value="1"/>
</dbReference>
<keyword evidence="3" id="KW-0813">Transport</keyword>
<protein>
    <submittedName>
        <fullName evidence="7">Alpha-galactoside-binding protein</fullName>
    </submittedName>
</protein>
<dbReference type="PANTHER" id="PTHR30290">
    <property type="entry name" value="PERIPLASMIC BINDING COMPONENT OF ABC TRANSPORTER"/>
    <property type="match status" value="1"/>
</dbReference>
<keyword evidence="8" id="KW-1185">Reference proteome</keyword>
<feature type="signal peptide" evidence="5">
    <location>
        <begin position="1"/>
        <end position="23"/>
    </location>
</feature>
<evidence type="ECO:0000256" key="3">
    <source>
        <dbReference type="ARBA" id="ARBA00022448"/>
    </source>
</evidence>
<dbReference type="SUPFAM" id="SSF53850">
    <property type="entry name" value="Periplasmic binding protein-like II"/>
    <property type="match status" value="1"/>
</dbReference>
<dbReference type="RefSeq" id="WP_106665552.1">
    <property type="nucleotide sequence ID" value="NZ_PGGM01000009.1"/>
</dbReference>
<sequence length="691" mass="77289">MSHFRYWSKLAVGVSMLAFPALASEPTVPPEPAEFKAQAPITYVPRDSILEFKSLPEYHEPEWVTEKFVKTGGLPSVKDRLPKKPLVFKTGNMPDGIGVYGDTLRHVIGGRPEGWNYSAGQSQGWGGIDIAMSECLTRTAPLFQVEAKDIEPLPNLAKAWEWSADGHKLTMHLIEGAKWSDGDAFDADDVMFFWEDNVLDPNVSPLNGATQESFGPGTTLTKIDAYTVEWTFKEAFPRQYLYAMAYGTFCPGPSHILKTKHPKYAQTTYDQYKNGFPPEYMNIPVMGAWVPVEYRPDDIIVLRRNPYYWKVDEDGNQLPYINELHYKLSTWGDRDVQAVAGSGDFSNLEQPENFVESLKRAAQDNAPARLAFGPRLIGYNLYMNFSGNGWGQPDARGQAIRELNRNEHFRKAVTMAIDRKRLSESLVKGPFTAIYPGGISSGTSFYDRQSTVYYPFDLEGAKAEVANAGLKDTDGNGIVNFPADKAGGKDVEITLLVNNGYNTDKNLAEGVIGQLEKLGLRVIINALDSNQRDAANYGGRFDWMIMRHHAELASVVQNTEQLAPTGPRTSWHHRAPEGGQLDLMPFEQQLVDVVNKFISSQDKDERAELMKQYQKIYTANVNTIGLTEYSGALIINKRFSNIPSGAPIFMFNWAEDTIIRERVFVKADKQGDYELFPEQLPGKPGGNGPMN</sequence>
<evidence type="ECO:0000256" key="1">
    <source>
        <dbReference type="ARBA" id="ARBA00004418"/>
    </source>
</evidence>
<proteinExistence type="inferred from homology"/>
<dbReference type="CDD" id="cd08500">
    <property type="entry name" value="PBP2_NikA_DppA_OppA_like_4"/>
    <property type="match status" value="1"/>
</dbReference>
<accession>A0A2P7B7E8</accession>
<reference evidence="8" key="1">
    <citation type="submission" date="2017-11" db="EMBL/GenBank/DDBJ databases">
        <authorList>
            <person name="Kuznetsova I."/>
            <person name="Sazanova A."/>
            <person name="Chirak E."/>
            <person name="Safronova V."/>
            <person name="Willems A."/>
        </authorList>
    </citation>
    <scope>NUCLEOTIDE SEQUENCE [LARGE SCALE GENOMIC DNA]</scope>
    <source>
        <strain evidence="8">CCBAU 03422</strain>
    </source>
</reference>
<evidence type="ECO:0000256" key="5">
    <source>
        <dbReference type="SAM" id="SignalP"/>
    </source>
</evidence>
<dbReference type="AlphaFoldDB" id="A0A2P7B7E8"/>
<evidence type="ECO:0000259" key="6">
    <source>
        <dbReference type="Pfam" id="PF00496"/>
    </source>
</evidence>
<feature type="domain" description="Solute-binding protein family 5" evidence="6">
    <location>
        <begin position="152"/>
        <end position="551"/>
    </location>
</feature>
<comment type="caution">
    <text evidence="7">The sequence shown here is derived from an EMBL/GenBank/DDBJ whole genome shotgun (WGS) entry which is preliminary data.</text>
</comment>
<keyword evidence="4 5" id="KW-0732">Signal</keyword>
<dbReference type="OrthoDB" id="9803988at2"/>
<evidence type="ECO:0000256" key="2">
    <source>
        <dbReference type="ARBA" id="ARBA00005695"/>
    </source>
</evidence>
<gene>
    <name evidence="7" type="ORF">CU103_18650</name>
</gene>
<dbReference type="Proteomes" id="UP000241764">
    <property type="component" value="Unassembled WGS sequence"/>
</dbReference>
<comment type="subcellular location">
    <subcellularLocation>
        <location evidence="1">Periplasm</location>
    </subcellularLocation>
</comment>
<evidence type="ECO:0000313" key="7">
    <source>
        <dbReference type="EMBL" id="PSH62379.1"/>
    </source>
</evidence>
<comment type="similarity">
    <text evidence="2">Belongs to the bacterial solute-binding protein 5 family.</text>
</comment>
<feature type="chain" id="PRO_5015202030" evidence="5">
    <location>
        <begin position="24"/>
        <end position="691"/>
    </location>
</feature>
<dbReference type="Gene3D" id="3.10.105.10">
    <property type="entry name" value="Dipeptide-binding Protein, Domain 3"/>
    <property type="match status" value="1"/>
</dbReference>
<dbReference type="Pfam" id="PF00496">
    <property type="entry name" value="SBP_bac_5"/>
    <property type="match status" value="1"/>
</dbReference>
<dbReference type="InterPro" id="IPR000914">
    <property type="entry name" value="SBP_5_dom"/>
</dbReference>
<name>A0A2P7B7E8_9HYPH</name>
<dbReference type="EMBL" id="PGGM01000009">
    <property type="protein sequence ID" value="PSH62379.1"/>
    <property type="molecule type" value="Genomic_DNA"/>
</dbReference>